<dbReference type="Proteomes" id="UP000028488">
    <property type="component" value="Chromosome"/>
</dbReference>
<evidence type="ECO:0000256" key="5">
    <source>
        <dbReference type="ARBA" id="ARBA00022842"/>
    </source>
</evidence>
<evidence type="ECO:0000313" key="9">
    <source>
        <dbReference type="Proteomes" id="UP000028488"/>
    </source>
</evidence>
<dbReference type="SUPFAM" id="SSF55811">
    <property type="entry name" value="Nudix"/>
    <property type="match status" value="1"/>
</dbReference>
<keyword evidence="3" id="KW-0479">Metal-binding</keyword>
<reference evidence="8 9" key="1">
    <citation type="submission" date="2014-07" db="EMBL/GenBank/DDBJ databases">
        <title>Genome Sequence of Rhodococcus opacus Strain R7, a Biodegrader of Mono- and Polycyclic Aromatic Hydrocarbons.</title>
        <authorList>
            <person name="Di Gennaro P."/>
            <person name="Zampolli J."/>
            <person name="Presti I."/>
            <person name="Cappelletti M."/>
            <person name="D'Ursi P."/>
            <person name="Orro A."/>
            <person name="Mezzelani A."/>
            <person name="Milanesi L."/>
        </authorList>
    </citation>
    <scope>NUCLEOTIDE SEQUENCE [LARGE SCALE GENOMIC DNA]</scope>
    <source>
        <strain evidence="8 9">R7</strain>
    </source>
</reference>
<name>A0A076EE45_RHOOP</name>
<protein>
    <submittedName>
        <fullName evidence="8">NUDIX hydrolase</fullName>
    </submittedName>
</protein>
<proteinExistence type="predicted"/>
<comment type="cofactor">
    <cofactor evidence="1">
        <name>Mn(2+)</name>
        <dbReference type="ChEBI" id="CHEBI:29035"/>
    </cofactor>
</comment>
<dbReference type="PANTHER" id="PTHR12318">
    <property type="entry name" value="TESTOSTERONE-REGULATED PROTEIN RP2"/>
    <property type="match status" value="1"/>
</dbReference>
<dbReference type="InterPro" id="IPR015797">
    <property type="entry name" value="NUDIX_hydrolase-like_dom_sf"/>
</dbReference>
<dbReference type="EMBL" id="CP008947">
    <property type="protein sequence ID" value="AII04585.1"/>
    <property type="molecule type" value="Genomic_DNA"/>
</dbReference>
<evidence type="ECO:0000256" key="4">
    <source>
        <dbReference type="ARBA" id="ARBA00022801"/>
    </source>
</evidence>
<evidence type="ECO:0000256" key="2">
    <source>
        <dbReference type="ARBA" id="ARBA00001946"/>
    </source>
</evidence>
<dbReference type="GO" id="GO:0016818">
    <property type="term" value="F:hydrolase activity, acting on acid anhydrides, in phosphorus-containing anhydrides"/>
    <property type="evidence" value="ECO:0007669"/>
    <property type="project" value="InterPro"/>
</dbReference>
<evidence type="ECO:0000256" key="3">
    <source>
        <dbReference type="ARBA" id="ARBA00022723"/>
    </source>
</evidence>
<dbReference type="PROSITE" id="PS51462">
    <property type="entry name" value="NUDIX"/>
    <property type="match status" value="1"/>
</dbReference>
<keyword evidence="5" id="KW-0460">Magnesium</keyword>
<dbReference type="RefSeq" id="WP_112299414.1">
    <property type="nucleotide sequence ID" value="NZ_CP008947.1"/>
</dbReference>
<dbReference type="CDD" id="cd18870">
    <property type="entry name" value="NUDIX_AcylCoAdiphos_Nudt19"/>
    <property type="match status" value="1"/>
</dbReference>
<dbReference type="InterPro" id="IPR000086">
    <property type="entry name" value="NUDIX_hydrolase_dom"/>
</dbReference>
<dbReference type="Gene3D" id="3.90.79.10">
    <property type="entry name" value="Nucleoside Triphosphate Pyrophosphohydrolase"/>
    <property type="match status" value="1"/>
</dbReference>
<evidence type="ECO:0000313" key="8">
    <source>
        <dbReference type="EMBL" id="AII04585.1"/>
    </source>
</evidence>
<dbReference type="eggNOG" id="COG0494">
    <property type="taxonomic scope" value="Bacteria"/>
</dbReference>
<dbReference type="AlphaFoldDB" id="A0A076EE45"/>
<accession>A0A076EE45</accession>
<organism evidence="8 9">
    <name type="scientific">Rhodococcus opacus</name>
    <name type="common">Nocardia opaca</name>
    <dbReference type="NCBI Taxonomy" id="37919"/>
    <lineage>
        <taxon>Bacteria</taxon>
        <taxon>Bacillati</taxon>
        <taxon>Actinomycetota</taxon>
        <taxon>Actinomycetes</taxon>
        <taxon>Mycobacteriales</taxon>
        <taxon>Nocardiaceae</taxon>
        <taxon>Rhodococcus</taxon>
    </lineage>
</organism>
<keyword evidence="4 8" id="KW-0378">Hydrolase</keyword>
<evidence type="ECO:0000259" key="7">
    <source>
        <dbReference type="PROSITE" id="PS51462"/>
    </source>
</evidence>
<dbReference type="GO" id="GO:0046872">
    <property type="term" value="F:metal ion binding"/>
    <property type="evidence" value="ECO:0007669"/>
    <property type="project" value="UniProtKB-KW"/>
</dbReference>
<gene>
    <name evidence="8" type="ORF">EP51_08250</name>
</gene>
<evidence type="ECO:0000256" key="6">
    <source>
        <dbReference type="ARBA" id="ARBA00023211"/>
    </source>
</evidence>
<comment type="cofactor">
    <cofactor evidence="2">
        <name>Mg(2+)</name>
        <dbReference type="ChEBI" id="CHEBI:18420"/>
    </cofactor>
</comment>
<dbReference type="PANTHER" id="PTHR12318:SF0">
    <property type="entry name" value="ACYL-COENZYME A DIPHOSPHATASE NUDT19"/>
    <property type="match status" value="1"/>
</dbReference>
<sequence length="280" mass="30092">MVSKQEQAPRDSTDVAPKDASTVILIRDAAADVAAPGIEVFLLRRVKGMAFAGGMTVFPGGGVDPSDADAEVDWAGPSVDWWASRFSTDPARAKALVCAAVRETFEECGVLLAGPSADTVVADTSRYAQSRTQLEKRELSFSDFLKRENLVLRADLLRPWANWITPVGEGRRYDTRFFVAAAPHGQIADGATSEAEDVQWQSPAAALAHWQGGGSILLPPTWSQLTALSAFGSVAEVLAAEPEIPVILPTLITGEEQLRVEFPGQDGYYEAGPHPWASRD</sequence>
<dbReference type="InterPro" id="IPR039121">
    <property type="entry name" value="NUDT19"/>
</dbReference>
<feature type="domain" description="Nudix hydrolase" evidence="7">
    <location>
        <begin position="16"/>
        <end position="231"/>
    </location>
</feature>
<keyword evidence="6" id="KW-0464">Manganese</keyword>
<evidence type="ECO:0000256" key="1">
    <source>
        <dbReference type="ARBA" id="ARBA00001936"/>
    </source>
</evidence>